<evidence type="ECO:0000313" key="3">
    <source>
        <dbReference type="Proteomes" id="UP000005726"/>
    </source>
</evidence>
<dbReference type="Pfam" id="PF04449">
    <property type="entry name" value="Fimbrial_CS1"/>
    <property type="match status" value="1"/>
</dbReference>
<dbReference type="EMBL" id="GL379589">
    <property type="protein sequence ID" value="EFL92514.1"/>
    <property type="molecule type" value="Genomic_DNA"/>
</dbReference>
<feature type="signal peptide" evidence="1">
    <location>
        <begin position="1"/>
        <end position="24"/>
    </location>
</feature>
<name>E0WQV4_9ENTR</name>
<keyword evidence="3" id="KW-1185">Reference proteome</keyword>
<evidence type="ECO:0008006" key="4">
    <source>
        <dbReference type="Google" id="ProtNLM"/>
    </source>
</evidence>
<feature type="chain" id="PRO_5003142815" description="CS1 type fimbrial major subunit" evidence="1">
    <location>
        <begin position="25"/>
        <end position="177"/>
    </location>
</feature>
<dbReference type="Proteomes" id="UP000005726">
    <property type="component" value="Unassembled WGS sequence"/>
</dbReference>
<proteinExistence type="predicted"/>
<dbReference type="InterPro" id="IPR007540">
    <property type="entry name" value="Fimbrial_CS1-type"/>
</dbReference>
<protein>
    <recommendedName>
        <fullName evidence="4">CS1 type fimbrial major subunit</fullName>
    </recommendedName>
</protein>
<accession>E0WQV4</accession>
<organism evidence="2 3">
    <name type="scientific">Candidatus Regiella insecticola LSR1</name>
    <dbReference type="NCBI Taxonomy" id="663321"/>
    <lineage>
        <taxon>Bacteria</taxon>
        <taxon>Pseudomonadati</taxon>
        <taxon>Pseudomonadota</taxon>
        <taxon>Gammaproteobacteria</taxon>
        <taxon>Enterobacterales</taxon>
        <taxon>Enterobacteriaceae</taxon>
        <taxon>aphid secondary symbionts</taxon>
        <taxon>Candidatus Regiella</taxon>
    </lineage>
</organism>
<dbReference type="HOGENOM" id="CLU_1515228_0_0_6"/>
<evidence type="ECO:0000313" key="2">
    <source>
        <dbReference type="EMBL" id="EFL92514.1"/>
    </source>
</evidence>
<keyword evidence="1" id="KW-0732">Signal</keyword>
<dbReference type="AlphaFoldDB" id="E0WQV4"/>
<dbReference type="GO" id="GO:0009289">
    <property type="term" value="C:pilus"/>
    <property type="evidence" value="ECO:0007669"/>
    <property type="project" value="InterPro"/>
</dbReference>
<gene>
    <name evidence="2" type="ORF">REG_0302</name>
</gene>
<sequence>MRNTMKKKCALFASALCMLSSLWAVNLDAAEDEKGISKYTVALEINVSGPNFYIIPLDGRQDVQQIRYDPIRKKFLPLRIPYRFFNNSAGFSIGVKLKEEAKLTNEKMKGEIQLAVKISNALGDITTNTATTIRGTRAMKQSKVEDIIISVIEPSSLPPAGTYQGTVSLIFESTIDP</sequence>
<dbReference type="Gene3D" id="2.60.40.2040">
    <property type="entry name" value="CFA/I fimbrial subunit E, pilin domain"/>
    <property type="match status" value="1"/>
</dbReference>
<evidence type="ECO:0000256" key="1">
    <source>
        <dbReference type="SAM" id="SignalP"/>
    </source>
</evidence>
<reference evidence="2" key="1">
    <citation type="journal article" date="2009" name="Environ. Microbiol.">
        <title>Dynamics of genome evolution in facultative symbionts of aphids.</title>
        <authorList>
            <person name="Degnan P.H."/>
            <person name="Leonardo T.E."/>
            <person name="Cass B.N."/>
            <person name="Hurwitz B."/>
            <person name="Stern D."/>
            <person name="Gibbs R.A."/>
            <person name="Richards S."/>
            <person name="Moran N.A."/>
        </authorList>
    </citation>
    <scope>NUCLEOTIDE SEQUENCE [LARGE SCALE GENOMIC DNA]</scope>
    <source>
        <strain evidence="2">LSR1</strain>
    </source>
</reference>